<dbReference type="EMBL" id="GALX01004112">
    <property type="protein sequence ID" value="JAB64354.1"/>
    <property type="molecule type" value="Transcribed_RNA"/>
</dbReference>
<dbReference type="AlphaFoldDB" id="V5GJT3"/>
<dbReference type="PROSITE" id="PS51257">
    <property type="entry name" value="PROKAR_LIPOPROTEIN"/>
    <property type="match status" value="1"/>
</dbReference>
<evidence type="ECO:0000313" key="2">
    <source>
        <dbReference type="EMBL" id="JAB64354.1"/>
    </source>
</evidence>
<proteinExistence type="predicted"/>
<gene>
    <name evidence="2" type="primary">GAGHB</name>
</gene>
<reference evidence="2" key="1">
    <citation type="submission" date="2013-07" db="EMBL/GenBank/DDBJ databases">
        <title>Midgut Transcriptome Profiling of Anoplphora glabripennis, a Lignocellulose Degrading, Wood-Boring Cerambycid.</title>
        <authorList>
            <person name="Scully E.D."/>
            <person name="Hoover K."/>
            <person name="Carlson J.E."/>
            <person name="Tien M."/>
            <person name="Geib S.M."/>
        </authorList>
    </citation>
    <scope>NUCLEOTIDE SEQUENCE</scope>
</reference>
<feature type="compositionally biased region" description="Polar residues" evidence="1">
    <location>
        <begin position="206"/>
        <end position="235"/>
    </location>
</feature>
<accession>V5GJT3</accession>
<sequence>MAQPSIRDYMDTVPPFNGDPILISNFILACENVIEILGRPDDANFNSFLVAHIRSKLVGRATQLIAVRNLKSWNELKQAILFTFGDQRDEDALMRDLIMLKQENNESSLRFGEKCQDTLSLLLSKVNSSVITEALRIEKISMYRNLAVKTFMKGLKEPYSLIVRCRNPQTLEEAINIVTEENNLNYIRKVTQAPNNRLYQWPNRPNHWQQQAGQRPITNSSFPRPQNPQQGNTPSSVQICSLIEIQSPHFITPT</sequence>
<organism evidence="2">
    <name type="scientific">Anoplophora glabripennis</name>
    <name type="common">Asian longhorn beetle</name>
    <name type="synonym">Anoplophora nobilis</name>
    <dbReference type="NCBI Taxonomy" id="217634"/>
    <lineage>
        <taxon>Eukaryota</taxon>
        <taxon>Metazoa</taxon>
        <taxon>Ecdysozoa</taxon>
        <taxon>Arthropoda</taxon>
        <taxon>Hexapoda</taxon>
        <taxon>Insecta</taxon>
        <taxon>Pterygota</taxon>
        <taxon>Neoptera</taxon>
        <taxon>Endopterygota</taxon>
        <taxon>Coleoptera</taxon>
        <taxon>Polyphaga</taxon>
        <taxon>Cucujiformia</taxon>
        <taxon>Chrysomeloidea</taxon>
        <taxon>Cerambycidae</taxon>
        <taxon>Lamiinae</taxon>
        <taxon>Lamiini</taxon>
        <taxon>Anoplophora</taxon>
    </lineage>
</organism>
<name>V5GJT3_ANOGL</name>
<protein>
    <submittedName>
        <fullName evidence="2">Retrovirus-related Gag polyprotein from transposon HMS-Beagle</fullName>
    </submittedName>
</protein>
<evidence type="ECO:0000256" key="1">
    <source>
        <dbReference type="SAM" id="MobiDB-lite"/>
    </source>
</evidence>
<feature type="region of interest" description="Disordered" evidence="1">
    <location>
        <begin position="201"/>
        <end position="235"/>
    </location>
</feature>